<evidence type="ECO:0000313" key="2">
    <source>
        <dbReference type="Proteomes" id="UP000308197"/>
    </source>
</evidence>
<reference evidence="1 2" key="1">
    <citation type="journal article" date="2019" name="Nat. Ecol. Evol.">
        <title>Megaphylogeny resolves global patterns of mushroom evolution.</title>
        <authorList>
            <person name="Varga T."/>
            <person name="Krizsan K."/>
            <person name="Foldi C."/>
            <person name="Dima B."/>
            <person name="Sanchez-Garcia M."/>
            <person name="Sanchez-Ramirez S."/>
            <person name="Szollosi G.J."/>
            <person name="Szarkandi J.G."/>
            <person name="Papp V."/>
            <person name="Albert L."/>
            <person name="Andreopoulos W."/>
            <person name="Angelini C."/>
            <person name="Antonin V."/>
            <person name="Barry K.W."/>
            <person name="Bougher N.L."/>
            <person name="Buchanan P."/>
            <person name="Buyck B."/>
            <person name="Bense V."/>
            <person name="Catcheside P."/>
            <person name="Chovatia M."/>
            <person name="Cooper J."/>
            <person name="Damon W."/>
            <person name="Desjardin D."/>
            <person name="Finy P."/>
            <person name="Geml J."/>
            <person name="Haridas S."/>
            <person name="Hughes K."/>
            <person name="Justo A."/>
            <person name="Karasinski D."/>
            <person name="Kautmanova I."/>
            <person name="Kiss B."/>
            <person name="Kocsube S."/>
            <person name="Kotiranta H."/>
            <person name="LaButti K.M."/>
            <person name="Lechner B.E."/>
            <person name="Liimatainen K."/>
            <person name="Lipzen A."/>
            <person name="Lukacs Z."/>
            <person name="Mihaltcheva S."/>
            <person name="Morgado L.N."/>
            <person name="Niskanen T."/>
            <person name="Noordeloos M.E."/>
            <person name="Ohm R.A."/>
            <person name="Ortiz-Santana B."/>
            <person name="Ovrebo C."/>
            <person name="Racz N."/>
            <person name="Riley R."/>
            <person name="Savchenko A."/>
            <person name="Shiryaev A."/>
            <person name="Soop K."/>
            <person name="Spirin V."/>
            <person name="Szebenyi C."/>
            <person name="Tomsovsky M."/>
            <person name="Tulloss R.E."/>
            <person name="Uehling J."/>
            <person name="Grigoriev I.V."/>
            <person name="Vagvolgyi C."/>
            <person name="Papp T."/>
            <person name="Martin F.M."/>
            <person name="Miettinen O."/>
            <person name="Hibbett D.S."/>
            <person name="Nagy L.G."/>
        </authorList>
    </citation>
    <scope>NUCLEOTIDE SEQUENCE [LARGE SCALE GENOMIC DNA]</scope>
    <source>
        <strain evidence="1 2">HHB13444</strain>
    </source>
</reference>
<keyword evidence="2" id="KW-1185">Reference proteome</keyword>
<organism evidence="1 2">
    <name type="scientific">Polyporus arcularius HHB13444</name>
    <dbReference type="NCBI Taxonomy" id="1314778"/>
    <lineage>
        <taxon>Eukaryota</taxon>
        <taxon>Fungi</taxon>
        <taxon>Dikarya</taxon>
        <taxon>Basidiomycota</taxon>
        <taxon>Agaricomycotina</taxon>
        <taxon>Agaricomycetes</taxon>
        <taxon>Polyporales</taxon>
        <taxon>Polyporaceae</taxon>
        <taxon>Polyporus</taxon>
    </lineage>
</organism>
<accession>A0A5C3PFH0</accession>
<dbReference type="Proteomes" id="UP000308197">
    <property type="component" value="Unassembled WGS sequence"/>
</dbReference>
<evidence type="ECO:0000313" key="1">
    <source>
        <dbReference type="EMBL" id="TFK84643.1"/>
    </source>
</evidence>
<name>A0A5C3PFH0_9APHY</name>
<dbReference type="InParanoid" id="A0A5C3PFH0"/>
<gene>
    <name evidence="1" type="ORF">K466DRAFT_665034</name>
</gene>
<sequence length="186" mass="20547">MPACLNTAILSEYIRIAERASPRNGSMDAYNIVVFAKSTPSFPVHKDHSDVSNIFSVPQPANPAHFIGGCSVVHLHAVSPDFIKLDDGALRTRLVSVMYSYSYFKRDDSNTRLSVLLALVRMGEKHESDAIEPVWRPFSPRTLACCSPSGLVRLGKRYECDHIINAADDHLDGLDAIFPSFLGERG</sequence>
<proteinExistence type="predicted"/>
<dbReference type="AlphaFoldDB" id="A0A5C3PFH0"/>
<protein>
    <submittedName>
        <fullName evidence="1">Uncharacterized protein</fullName>
    </submittedName>
</protein>
<dbReference type="EMBL" id="ML211303">
    <property type="protein sequence ID" value="TFK84643.1"/>
    <property type="molecule type" value="Genomic_DNA"/>
</dbReference>